<keyword evidence="8" id="KW-0472">Membrane</keyword>
<dbReference type="PANTHER" id="PTHR43520:SF5">
    <property type="entry name" value="CATION-TRANSPORTING P-TYPE ATPASE-RELATED"/>
    <property type="match status" value="1"/>
</dbReference>
<keyword evidence="5" id="KW-0460">Magnesium</keyword>
<keyword evidence="6" id="KW-1278">Translocase</keyword>
<evidence type="ECO:0000256" key="8">
    <source>
        <dbReference type="SAM" id="Phobius"/>
    </source>
</evidence>
<feature type="transmembrane region" description="Helical" evidence="8">
    <location>
        <begin position="205"/>
        <end position="225"/>
    </location>
</feature>
<dbReference type="GO" id="GO:0005507">
    <property type="term" value="F:copper ion binding"/>
    <property type="evidence" value="ECO:0007669"/>
    <property type="project" value="TreeGrafter"/>
</dbReference>
<feature type="transmembrane region" description="Helical" evidence="8">
    <location>
        <begin position="60"/>
        <end position="83"/>
    </location>
</feature>
<keyword evidence="4" id="KW-0597">Phosphoprotein</keyword>
<dbReference type="GO" id="GO:0016787">
    <property type="term" value="F:hydrolase activity"/>
    <property type="evidence" value="ECO:0007669"/>
    <property type="project" value="UniProtKB-KW"/>
</dbReference>
<keyword evidence="8" id="KW-1133">Transmembrane helix</keyword>
<protein>
    <submittedName>
        <fullName evidence="9">Type cbb3 cytochrome oxidase biogenesis protein CcoI</fullName>
        <ecNumber evidence="9">3.6.3.4</ecNumber>
    </submittedName>
</protein>
<evidence type="ECO:0000256" key="7">
    <source>
        <dbReference type="ARBA" id="ARBA00023065"/>
    </source>
</evidence>
<feature type="transmembrane region" description="Helical" evidence="8">
    <location>
        <begin position="282"/>
        <end position="300"/>
    </location>
</feature>
<keyword evidence="8" id="KW-0812">Transmembrane</keyword>
<feature type="transmembrane region" description="Helical" evidence="8">
    <location>
        <begin position="104"/>
        <end position="122"/>
    </location>
</feature>
<dbReference type="GO" id="GO:0055070">
    <property type="term" value="P:copper ion homeostasis"/>
    <property type="evidence" value="ECO:0007669"/>
    <property type="project" value="TreeGrafter"/>
</dbReference>
<dbReference type="EMBL" id="CP002456">
    <property type="protein sequence ID" value="ADU92092.1"/>
    <property type="molecule type" value="Genomic_DNA"/>
</dbReference>
<dbReference type="AlphaFoldDB" id="A0A654KI39"/>
<organism evidence="9 10">
    <name type="scientific">Taylorella equigenitalis (strain MCE9)</name>
    <dbReference type="NCBI Taxonomy" id="937774"/>
    <lineage>
        <taxon>Bacteria</taxon>
        <taxon>Pseudomonadati</taxon>
        <taxon>Pseudomonadota</taxon>
        <taxon>Betaproteobacteria</taxon>
        <taxon>Burkholderiales</taxon>
        <taxon>Alcaligenaceae</taxon>
        <taxon>Taylorella</taxon>
    </lineage>
</organism>
<comment type="subcellular location">
    <subcellularLocation>
        <location evidence="1">Cell membrane</location>
        <topology evidence="1">Multi-pass membrane protein</topology>
    </subcellularLocation>
</comment>
<dbReference type="GO" id="GO:0043682">
    <property type="term" value="F:P-type divalent copper transporter activity"/>
    <property type="evidence" value="ECO:0007669"/>
    <property type="project" value="TreeGrafter"/>
</dbReference>
<keyword evidence="3" id="KW-1003">Cell membrane</keyword>
<evidence type="ECO:0000256" key="2">
    <source>
        <dbReference type="ARBA" id="ARBA00022448"/>
    </source>
</evidence>
<evidence type="ECO:0000256" key="6">
    <source>
        <dbReference type="ARBA" id="ARBA00022967"/>
    </source>
</evidence>
<feature type="transmembrane region" description="Helical" evidence="8">
    <location>
        <begin position="29"/>
        <end position="48"/>
    </location>
</feature>
<evidence type="ECO:0000313" key="9">
    <source>
        <dbReference type="EMBL" id="ADU92092.1"/>
    </source>
</evidence>
<evidence type="ECO:0000256" key="4">
    <source>
        <dbReference type="ARBA" id="ARBA00022553"/>
    </source>
</evidence>
<feature type="transmembrane region" description="Helical" evidence="8">
    <location>
        <begin position="177"/>
        <end position="199"/>
    </location>
</feature>
<sequence>MATRNSIFSIPENLPEEDRSRRRAMLSRLGIAWLVMMQIMMFAVPGYVKSSYEDTDSYELLSKVIIMMNWISLALTIPVILYCATPIWNGLFRANDVKHVNMNWPVAIGIIVAFVPSVMVTLTHNGEVYYDSISMFVAFLLTARYLELAAEQSTFNKQSNLDLQSIHESLKTKADKLALIFVVLQIILAVITATIWYVWIDKSHALPVLVSLFVMSCPCAMAMSVPTAFSAARSGLSEEAVSKHPETLIKRIKICTYQNLYGSLIWHILMTPLAMFGLVEPWLAAVTMLISSLGVAWNSYRLFKFLKSKN</sequence>
<dbReference type="GO" id="GO:0005886">
    <property type="term" value="C:plasma membrane"/>
    <property type="evidence" value="ECO:0007669"/>
    <property type="project" value="UniProtKB-SubCell"/>
</dbReference>
<accession>A0A654KI39</accession>
<keyword evidence="2" id="KW-0813">Transport</keyword>
<dbReference type="PANTHER" id="PTHR43520">
    <property type="entry name" value="ATP7, ISOFORM B"/>
    <property type="match status" value="1"/>
</dbReference>
<evidence type="ECO:0000256" key="3">
    <source>
        <dbReference type="ARBA" id="ARBA00022475"/>
    </source>
</evidence>
<gene>
    <name evidence="9" type="ordered locus">TEQUI_1169</name>
</gene>
<dbReference type="KEGG" id="teq:TEQUI_1169"/>
<evidence type="ECO:0000256" key="5">
    <source>
        <dbReference type="ARBA" id="ARBA00022842"/>
    </source>
</evidence>
<evidence type="ECO:0000313" key="10">
    <source>
        <dbReference type="Proteomes" id="UP000007472"/>
    </source>
</evidence>
<keyword evidence="7" id="KW-0406">Ion transport</keyword>
<evidence type="ECO:0000256" key="1">
    <source>
        <dbReference type="ARBA" id="ARBA00004651"/>
    </source>
</evidence>
<reference evidence="9 10" key="1">
    <citation type="journal article" date="2011" name="J. Bacteriol.">
        <title>Genome sequence of Taylorella equigenitalis MCE9, the causative agent of contagious equine metritis.</title>
        <authorList>
            <person name="Hebert L."/>
            <person name="Moumen B."/>
            <person name="Duquesne F."/>
            <person name="Breuil M.F."/>
            <person name="Laugier C."/>
            <person name="Batto J.M."/>
            <person name="Renault P."/>
            <person name="Petry S."/>
        </authorList>
    </citation>
    <scope>NUCLEOTIDE SEQUENCE [LARGE SCALE GENOMIC DNA]</scope>
    <source>
        <strain evidence="9 10">MCE9</strain>
    </source>
</reference>
<proteinExistence type="predicted"/>
<dbReference type="Proteomes" id="UP000007472">
    <property type="component" value="Chromosome"/>
</dbReference>
<keyword evidence="9" id="KW-0378">Hydrolase</keyword>
<dbReference type="EC" id="3.6.3.4" evidence="9"/>
<name>A0A654KI39_TAYEM</name>